<evidence type="ECO:0000313" key="8">
    <source>
        <dbReference type="EMBL" id="RVT65580.1"/>
    </source>
</evidence>
<evidence type="ECO:0000256" key="4">
    <source>
        <dbReference type="ARBA" id="ARBA00022989"/>
    </source>
</evidence>
<feature type="transmembrane region" description="Helical" evidence="6">
    <location>
        <begin position="24"/>
        <end position="46"/>
    </location>
</feature>
<feature type="transmembrane region" description="Helical" evidence="6">
    <location>
        <begin position="162"/>
        <end position="185"/>
    </location>
</feature>
<feature type="transmembrane region" description="Helical" evidence="6">
    <location>
        <begin position="332"/>
        <end position="352"/>
    </location>
</feature>
<evidence type="ECO:0000256" key="3">
    <source>
        <dbReference type="ARBA" id="ARBA00022692"/>
    </source>
</evidence>
<comment type="caution">
    <text evidence="8">The sequence shown here is derived from an EMBL/GenBank/DDBJ whole genome shotgun (WGS) entry which is preliminary data.</text>
</comment>
<keyword evidence="5 6" id="KW-0472">Membrane</keyword>
<name>A0A437KER8_9BACI</name>
<dbReference type="GO" id="GO:0015293">
    <property type="term" value="F:symporter activity"/>
    <property type="evidence" value="ECO:0007669"/>
    <property type="project" value="InterPro"/>
</dbReference>
<comment type="subcellular location">
    <subcellularLocation>
        <location evidence="1">Cell membrane</location>
        <topology evidence="1">Multi-pass membrane protein</topology>
    </subcellularLocation>
</comment>
<dbReference type="GO" id="GO:0008643">
    <property type="term" value="P:carbohydrate transport"/>
    <property type="evidence" value="ECO:0007669"/>
    <property type="project" value="InterPro"/>
</dbReference>
<dbReference type="NCBIfam" id="TIGR00792">
    <property type="entry name" value="gph"/>
    <property type="match status" value="1"/>
</dbReference>
<organism evidence="8 9">
    <name type="scientific">Niallia taxi</name>
    <dbReference type="NCBI Taxonomy" id="2499688"/>
    <lineage>
        <taxon>Bacteria</taxon>
        <taxon>Bacillati</taxon>
        <taxon>Bacillota</taxon>
        <taxon>Bacilli</taxon>
        <taxon>Bacillales</taxon>
        <taxon>Bacillaceae</taxon>
        <taxon>Niallia</taxon>
    </lineage>
</organism>
<dbReference type="CDD" id="cd17332">
    <property type="entry name" value="MFS_MelB_like"/>
    <property type="match status" value="1"/>
</dbReference>
<feature type="transmembrane region" description="Helical" evidence="6">
    <location>
        <begin position="373"/>
        <end position="396"/>
    </location>
</feature>
<dbReference type="PANTHER" id="PTHR11328:SF24">
    <property type="entry name" value="MAJOR FACILITATOR SUPERFAMILY (MFS) PROFILE DOMAIN-CONTAINING PROTEIN"/>
    <property type="match status" value="1"/>
</dbReference>
<feature type="transmembrane region" description="Helical" evidence="6">
    <location>
        <begin position="94"/>
        <end position="115"/>
    </location>
</feature>
<dbReference type="InterPro" id="IPR039672">
    <property type="entry name" value="MFS_2"/>
</dbReference>
<feature type="transmembrane region" description="Helical" evidence="6">
    <location>
        <begin position="307"/>
        <end position="326"/>
    </location>
</feature>
<dbReference type="EMBL" id="RZTZ01000002">
    <property type="protein sequence ID" value="RVT65580.1"/>
    <property type="molecule type" value="Genomic_DNA"/>
</dbReference>
<evidence type="ECO:0000256" key="2">
    <source>
        <dbReference type="ARBA" id="ARBA00022448"/>
    </source>
</evidence>
<feature type="transmembrane region" description="Helical" evidence="6">
    <location>
        <begin position="242"/>
        <end position="268"/>
    </location>
</feature>
<accession>A0A437KER8</accession>
<dbReference type="GO" id="GO:0005886">
    <property type="term" value="C:plasma membrane"/>
    <property type="evidence" value="ECO:0007669"/>
    <property type="project" value="UniProtKB-SubCell"/>
</dbReference>
<protein>
    <submittedName>
        <fullName evidence="8">MFS transporter</fullName>
    </submittedName>
</protein>
<keyword evidence="4 6" id="KW-1133">Transmembrane helix</keyword>
<dbReference type="PANTHER" id="PTHR11328">
    <property type="entry name" value="MAJOR FACILITATOR SUPERFAMILY DOMAIN-CONTAINING PROTEIN"/>
    <property type="match status" value="1"/>
</dbReference>
<keyword evidence="3 6" id="KW-0812">Transmembrane</keyword>
<dbReference type="InterPro" id="IPR036259">
    <property type="entry name" value="MFS_trans_sf"/>
</dbReference>
<evidence type="ECO:0000256" key="5">
    <source>
        <dbReference type="ARBA" id="ARBA00023136"/>
    </source>
</evidence>
<dbReference type="InterPro" id="IPR001927">
    <property type="entry name" value="Na/Gal_symport"/>
</dbReference>
<gene>
    <name evidence="8" type="ORF">EM808_08790</name>
</gene>
<keyword evidence="2" id="KW-0813">Transport</keyword>
<evidence type="ECO:0000313" key="9">
    <source>
        <dbReference type="Proteomes" id="UP000288024"/>
    </source>
</evidence>
<dbReference type="Gene3D" id="1.20.1250.20">
    <property type="entry name" value="MFS general substrate transporter like domains"/>
    <property type="match status" value="2"/>
</dbReference>
<dbReference type="GO" id="GO:0006814">
    <property type="term" value="P:sodium ion transport"/>
    <property type="evidence" value="ECO:0007669"/>
    <property type="project" value="InterPro"/>
</dbReference>
<evidence type="ECO:0000256" key="1">
    <source>
        <dbReference type="ARBA" id="ARBA00004651"/>
    </source>
</evidence>
<feature type="transmembrane region" description="Helical" evidence="6">
    <location>
        <begin position="121"/>
        <end position="141"/>
    </location>
</feature>
<feature type="transmembrane region" description="Helical" evidence="6">
    <location>
        <begin position="191"/>
        <end position="211"/>
    </location>
</feature>
<proteinExistence type="predicted"/>
<feature type="transmembrane region" description="Helical" evidence="6">
    <location>
        <begin position="274"/>
        <end position="295"/>
    </location>
</feature>
<dbReference type="AlphaFoldDB" id="A0A437KER8"/>
<dbReference type="SUPFAM" id="SSF103473">
    <property type="entry name" value="MFS general substrate transporter"/>
    <property type="match status" value="1"/>
</dbReference>
<feature type="transmembrane region" description="Helical" evidence="6">
    <location>
        <begin position="416"/>
        <end position="438"/>
    </location>
</feature>
<evidence type="ECO:0000259" key="7">
    <source>
        <dbReference type="PROSITE" id="PS50850"/>
    </source>
</evidence>
<feature type="transmembrane region" description="Helical" evidence="6">
    <location>
        <begin position="52"/>
        <end position="73"/>
    </location>
</feature>
<dbReference type="Pfam" id="PF13347">
    <property type="entry name" value="MFS_2"/>
    <property type="match status" value="1"/>
</dbReference>
<evidence type="ECO:0000256" key="6">
    <source>
        <dbReference type="SAM" id="Phobius"/>
    </source>
</evidence>
<feature type="domain" description="Major facilitator superfamily (MFS) profile" evidence="7">
    <location>
        <begin position="20"/>
        <end position="443"/>
    </location>
</feature>
<keyword evidence="9" id="KW-1185">Reference proteome</keyword>
<reference evidence="8 9" key="1">
    <citation type="submission" date="2019-01" db="EMBL/GenBank/DDBJ databases">
        <title>Bacillus sp. M5HDSG1-1, whole genome shotgun sequence.</title>
        <authorList>
            <person name="Tuo L."/>
        </authorList>
    </citation>
    <scope>NUCLEOTIDE SEQUENCE [LARGE SCALE GENOMIC DNA]</scope>
    <source>
        <strain evidence="8 9">M5HDSG1-1</strain>
    </source>
</reference>
<dbReference type="InterPro" id="IPR020846">
    <property type="entry name" value="MFS_dom"/>
</dbReference>
<sequence length="456" mass="49248">MIRGKGVGKMASKGYSSILLREKLAFGAGAFGKDFVYIFVSMYLLYFYTDVLGISAATAGSILLIVRFIDAAFDLPFGFMVDKTNSKWGKLRPYLLFGAVPYGVTAAFLFFAPEIGEGGKVFYAFSLYFLISILYSVVSIPHAALNTVMTDNPEERAHLTKYLMLFSGLAAALAGSITVPVVAMFPSERSGYFFMGAVTGVMAILLLFLCFKGTKEQVTTSELNENIPFKLAWKTVLTNKPFIILSASFLMMQISLGIRGAAGIYYFIYNVGNANLFSVVSAAGGIAGLAITFLLPAIVRRIGMKKFYIAAGLLTLLNFLSIYVAPVHIIPLVLVLNIAASALTSVALFAAWGSLPDAIAYQLQKNGLHMEGVYYALYNFIQKVGSSIAGGLAGFVLAAFGYKSGMTPTARSLEGILVTAAIIPAVCALLFTIFIFFYRTKDKNKKESVEKGVING</sequence>
<dbReference type="PROSITE" id="PS50850">
    <property type="entry name" value="MFS"/>
    <property type="match status" value="1"/>
</dbReference>
<dbReference type="Proteomes" id="UP000288024">
    <property type="component" value="Unassembled WGS sequence"/>
</dbReference>